<dbReference type="InterPro" id="IPR036291">
    <property type="entry name" value="NAD(P)-bd_dom_sf"/>
</dbReference>
<comment type="caution">
    <text evidence="3">The sequence shown here is derived from an EMBL/GenBank/DDBJ whole genome shotgun (WGS) entry which is preliminary data.</text>
</comment>
<name>A0A645F6N7_9ZZZZ</name>
<dbReference type="EMBL" id="VSSQ01055405">
    <property type="protein sequence ID" value="MPN09306.1"/>
    <property type="molecule type" value="Genomic_DNA"/>
</dbReference>
<protein>
    <submittedName>
        <fullName evidence="3">7-alpha-hydroxysteroid dehydrogenase</fullName>
        <ecNumber evidence="3">1.1.1.159</ecNumber>
    </submittedName>
</protein>
<dbReference type="Pfam" id="PF13561">
    <property type="entry name" value="adh_short_C2"/>
    <property type="match status" value="1"/>
</dbReference>
<gene>
    <name evidence="3" type="primary">hdhA_2</name>
    <name evidence="3" type="ORF">SDC9_156595</name>
</gene>
<dbReference type="SUPFAM" id="SSF51735">
    <property type="entry name" value="NAD(P)-binding Rossmann-fold domains"/>
    <property type="match status" value="1"/>
</dbReference>
<evidence type="ECO:0000256" key="2">
    <source>
        <dbReference type="ARBA" id="ARBA00023002"/>
    </source>
</evidence>
<proteinExistence type="inferred from homology"/>
<dbReference type="PANTHER" id="PTHR24321">
    <property type="entry name" value="DEHYDROGENASES, SHORT CHAIN"/>
    <property type="match status" value="1"/>
</dbReference>
<dbReference type="InterPro" id="IPR002347">
    <property type="entry name" value="SDR_fam"/>
</dbReference>
<dbReference type="AlphaFoldDB" id="A0A645F6N7"/>
<dbReference type="Gene3D" id="3.40.50.720">
    <property type="entry name" value="NAD(P)-binding Rossmann-like Domain"/>
    <property type="match status" value="1"/>
</dbReference>
<dbReference type="EC" id="1.1.1.159" evidence="3"/>
<comment type="similarity">
    <text evidence="1">Belongs to the short-chain dehydrogenases/reductases (SDR) family.</text>
</comment>
<organism evidence="3">
    <name type="scientific">bioreactor metagenome</name>
    <dbReference type="NCBI Taxonomy" id="1076179"/>
    <lineage>
        <taxon>unclassified sequences</taxon>
        <taxon>metagenomes</taxon>
        <taxon>ecological metagenomes</taxon>
    </lineage>
</organism>
<evidence type="ECO:0000256" key="1">
    <source>
        <dbReference type="ARBA" id="ARBA00006484"/>
    </source>
</evidence>
<dbReference type="PANTHER" id="PTHR24321:SF8">
    <property type="entry name" value="ESTRADIOL 17-BETA-DEHYDROGENASE 8-RELATED"/>
    <property type="match status" value="1"/>
</dbReference>
<dbReference type="PRINTS" id="PR00081">
    <property type="entry name" value="GDHRDH"/>
</dbReference>
<keyword evidence="2 3" id="KW-0560">Oxidoreductase</keyword>
<dbReference type="GO" id="GO:0008709">
    <property type="term" value="F:cholate 7-alpha-dehydrogenase (NAD+) activity"/>
    <property type="evidence" value="ECO:0007669"/>
    <property type="project" value="UniProtKB-EC"/>
</dbReference>
<reference evidence="3" key="1">
    <citation type="submission" date="2019-08" db="EMBL/GenBank/DDBJ databases">
        <authorList>
            <person name="Kucharzyk K."/>
            <person name="Murdoch R.W."/>
            <person name="Higgins S."/>
            <person name="Loffler F."/>
        </authorList>
    </citation>
    <scope>NUCLEOTIDE SEQUENCE</scope>
</reference>
<sequence>MESTLFAHVRLIWSALPYLKKSQTPSVLTITSYSVKQPIPNLILSNSIRAATVGLTKSLSLELGETGIRFNSILPGWTSTERVEELMKSRSQMNSSTIVEEVKKQATESALQRLATPQEFANVAVFMVSPAASYLTGAMISVDGGTVKGLL</sequence>
<evidence type="ECO:0000313" key="3">
    <source>
        <dbReference type="EMBL" id="MPN09306.1"/>
    </source>
</evidence>
<accession>A0A645F6N7</accession>